<reference evidence="1" key="1">
    <citation type="submission" date="2022-03" db="EMBL/GenBank/DDBJ databases">
        <authorList>
            <person name="Martin C."/>
        </authorList>
    </citation>
    <scope>NUCLEOTIDE SEQUENCE</scope>
</reference>
<feature type="non-terminal residue" evidence="1">
    <location>
        <position position="204"/>
    </location>
</feature>
<comment type="caution">
    <text evidence="1">The sequence shown here is derived from an EMBL/GenBank/DDBJ whole genome shotgun (WGS) entry which is preliminary data.</text>
</comment>
<proteinExistence type="predicted"/>
<gene>
    <name evidence="1" type="ORF">OFUS_LOCUS18571</name>
</gene>
<dbReference type="AlphaFoldDB" id="A0A8S4PH73"/>
<protein>
    <submittedName>
        <fullName evidence="1">Uncharacterized protein</fullName>
    </submittedName>
</protein>
<evidence type="ECO:0000313" key="1">
    <source>
        <dbReference type="EMBL" id="CAH1793763.1"/>
    </source>
</evidence>
<organism evidence="1 2">
    <name type="scientific">Owenia fusiformis</name>
    <name type="common">Polychaete worm</name>
    <dbReference type="NCBI Taxonomy" id="6347"/>
    <lineage>
        <taxon>Eukaryota</taxon>
        <taxon>Metazoa</taxon>
        <taxon>Spiralia</taxon>
        <taxon>Lophotrochozoa</taxon>
        <taxon>Annelida</taxon>
        <taxon>Polychaeta</taxon>
        <taxon>Sedentaria</taxon>
        <taxon>Canalipalpata</taxon>
        <taxon>Sabellida</taxon>
        <taxon>Oweniida</taxon>
        <taxon>Oweniidae</taxon>
        <taxon>Owenia</taxon>
    </lineage>
</organism>
<evidence type="ECO:0000313" key="2">
    <source>
        <dbReference type="Proteomes" id="UP000749559"/>
    </source>
</evidence>
<sequence length="204" mass="23098">MPQRGWTDFDSLCDSTTEPRVKGYAAQLIKLYREENINVGDEVNVVKKPFRLQISVKKLIIKIDQTLKELETRQQKNIATFTIGKSTVQQKESRAFNVLPLPFDPVNVDTWKLGNGPNERWSSDYKGKECDGLIVLCAITEEIIPKKPEALLNPVELYTLALEQQLIHHYLLNEGNNKLGNKSLDTGGKNTNPYAGVVYVAYTF</sequence>
<accession>A0A8S4PH73</accession>
<keyword evidence="2" id="KW-1185">Reference proteome</keyword>
<dbReference type="EMBL" id="CAIIXF020000009">
    <property type="protein sequence ID" value="CAH1793763.1"/>
    <property type="molecule type" value="Genomic_DNA"/>
</dbReference>
<dbReference type="Proteomes" id="UP000749559">
    <property type="component" value="Unassembled WGS sequence"/>
</dbReference>
<name>A0A8S4PH73_OWEFU</name>